<dbReference type="PANTHER" id="PTHR12110">
    <property type="entry name" value="HYDROXYPYRUVATE ISOMERASE"/>
    <property type="match status" value="1"/>
</dbReference>
<dbReference type="InterPro" id="IPR036237">
    <property type="entry name" value="Xyl_isomerase-like_sf"/>
</dbReference>
<evidence type="ECO:0000313" key="3">
    <source>
        <dbReference type="Proteomes" id="UP001139263"/>
    </source>
</evidence>
<organism evidence="2 3">
    <name type="scientific">Sulfoacidibacillus ferrooxidans</name>
    <dbReference type="NCBI Taxonomy" id="2005001"/>
    <lineage>
        <taxon>Bacteria</taxon>
        <taxon>Bacillati</taxon>
        <taxon>Bacillota</taxon>
        <taxon>Bacilli</taxon>
        <taxon>Bacillales</taxon>
        <taxon>Alicyclobacillaceae</taxon>
        <taxon>Sulfoacidibacillus</taxon>
    </lineage>
</organism>
<dbReference type="InterPro" id="IPR050312">
    <property type="entry name" value="IolE/XylAMocC-like"/>
</dbReference>
<sequence>MGAGGGTKANLGIQLYTLRELMKDNFAKTLEAVSNIGYRGVEFAGYGNYRAHELKKLMDDFGLEAVSSHIPLIALEQELDAVIAFAKEVGISYLVCPFLPEDKRKSLSDYERLARSLSIIGNACESNGITFCYHNHAFEFELQTDKDQYALDALFDWTKGHHVQAELDLYWIEYAGESAVAYLQKYAGRVPLVHLKDMENGEGRGFRELGQGIFDLSQMVETAKESGSKWLFVEQDECLGDPLESVLSSFAYMQTIL</sequence>
<comment type="caution">
    <text evidence="2">The sequence shown here is derived from an EMBL/GenBank/DDBJ whole genome shotgun (WGS) entry which is preliminary data.</text>
</comment>
<reference evidence="2" key="1">
    <citation type="submission" date="2022-03" db="EMBL/GenBank/DDBJ databases">
        <title>Draft Genome Sequence of Firmicute Strain S0AB, a Heterotrophic Iron/Sulfur-Oxidizing Extreme Acidophile.</title>
        <authorList>
            <person name="Vergara E."/>
            <person name="Pakostova E."/>
            <person name="Johnson D.B."/>
            <person name="Holmes D.S."/>
        </authorList>
    </citation>
    <scope>NUCLEOTIDE SEQUENCE</scope>
    <source>
        <strain evidence="2">S0AB</strain>
    </source>
</reference>
<dbReference type="SUPFAM" id="SSF51658">
    <property type="entry name" value="Xylose isomerase-like"/>
    <property type="match status" value="1"/>
</dbReference>
<proteinExistence type="predicted"/>
<dbReference type="PANTHER" id="PTHR12110:SF41">
    <property type="entry name" value="INOSOSE DEHYDRATASE"/>
    <property type="match status" value="1"/>
</dbReference>
<dbReference type="Pfam" id="PF01261">
    <property type="entry name" value="AP_endonuc_2"/>
    <property type="match status" value="1"/>
</dbReference>
<keyword evidence="2" id="KW-0456">Lyase</keyword>
<evidence type="ECO:0000259" key="1">
    <source>
        <dbReference type="Pfam" id="PF01261"/>
    </source>
</evidence>
<accession>A0A9X1V6X5</accession>
<dbReference type="RefSeq" id="WP_241711943.1">
    <property type="nucleotide sequence ID" value="NZ_JALBUF010000001.1"/>
</dbReference>
<dbReference type="Proteomes" id="UP001139263">
    <property type="component" value="Unassembled WGS sequence"/>
</dbReference>
<dbReference type="EC" id="4.2.1.44" evidence="2"/>
<feature type="domain" description="Xylose isomerase-like TIM barrel" evidence="1">
    <location>
        <begin position="30"/>
        <end position="235"/>
    </location>
</feature>
<dbReference type="InterPro" id="IPR013022">
    <property type="entry name" value="Xyl_isomerase-like_TIM-brl"/>
</dbReference>
<dbReference type="AlphaFoldDB" id="A0A9X1V6X5"/>
<dbReference type="Gene3D" id="3.20.20.150">
    <property type="entry name" value="Divalent-metal-dependent TIM barrel enzymes"/>
    <property type="match status" value="1"/>
</dbReference>
<keyword evidence="3" id="KW-1185">Reference proteome</keyword>
<dbReference type="EMBL" id="JALBUF010000001">
    <property type="protein sequence ID" value="MCI0182340.1"/>
    <property type="molecule type" value="Genomic_DNA"/>
</dbReference>
<dbReference type="GO" id="GO:0050114">
    <property type="term" value="F:myo-inosose-2 dehydratase activity"/>
    <property type="evidence" value="ECO:0007669"/>
    <property type="project" value="UniProtKB-EC"/>
</dbReference>
<protein>
    <submittedName>
        <fullName evidence="2">Inosose dehydratase</fullName>
        <ecNumber evidence="2">4.2.1.44</ecNumber>
    </submittedName>
</protein>
<gene>
    <name evidence="2" type="primary">iolE</name>
    <name evidence="2" type="ORF">MM817_00599</name>
</gene>
<evidence type="ECO:0000313" key="2">
    <source>
        <dbReference type="EMBL" id="MCI0182340.1"/>
    </source>
</evidence>
<name>A0A9X1V6X5_9BACL</name>